<evidence type="ECO:0000259" key="2">
    <source>
        <dbReference type="Pfam" id="PF05205"/>
    </source>
</evidence>
<feature type="compositionally biased region" description="Low complexity" evidence="1">
    <location>
        <begin position="333"/>
        <end position="346"/>
    </location>
</feature>
<dbReference type="GO" id="GO:0031297">
    <property type="term" value="P:replication fork processing"/>
    <property type="evidence" value="ECO:0007669"/>
    <property type="project" value="TreeGrafter"/>
</dbReference>
<dbReference type="InterPro" id="IPR055264">
    <property type="entry name" value="BOD1/SHG1_dom"/>
</dbReference>
<feature type="compositionally biased region" description="Basic and acidic residues" evidence="1">
    <location>
        <begin position="219"/>
        <end position="234"/>
    </location>
</feature>
<dbReference type="STRING" id="947166.A0A1D1V4U4"/>
<feature type="compositionally biased region" description="Low complexity" evidence="1">
    <location>
        <begin position="388"/>
        <end position="400"/>
    </location>
</feature>
<accession>A0A1D1V4U4</accession>
<reference evidence="3 4" key="1">
    <citation type="journal article" date="2016" name="Nat. Commun.">
        <title>Extremotolerant tardigrade genome and improved radiotolerance of human cultured cells by tardigrade-unique protein.</title>
        <authorList>
            <person name="Hashimoto T."/>
            <person name="Horikawa D.D."/>
            <person name="Saito Y."/>
            <person name="Kuwahara H."/>
            <person name="Kozuka-Hata H."/>
            <person name="Shin-I T."/>
            <person name="Minakuchi Y."/>
            <person name="Ohishi K."/>
            <person name="Motoyama A."/>
            <person name="Aizu T."/>
            <person name="Enomoto A."/>
            <person name="Kondo K."/>
            <person name="Tanaka S."/>
            <person name="Hara Y."/>
            <person name="Koshikawa S."/>
            <person name="Sagara H."/>
            <person name="Miura T."/>
            <person name="Yokobori S."/>
            <person name="Miyagawa K."/>
            <person name="Suzuki Y."/>
            <person name="Kubo T."/>
            <person name="Oyama M."/>
            <person name="Kohara Y."/>
            <person name="Fujiyama A."/>
            <person name="Arakawa K."/>
            <person name="Katayama T."/>
            <person name="Toyoda A."/>
            <person name="Kunieda T."/>
        </authorList>
    </citation>
    <scope>NUCLEOTIDE SEQUENCE [LARGE SCALE GENOMIC DNA]</scope>
    <source>
        <strain evidence="3 4">YOKOZUNA-1</strain>
    </source>
</reference>
<feature type="compositionally biased region" description="Basic and acidic residues" evidence="1">
    <location>
        <begin position="499"/>
        <end position="520"/>
    </location>
</feature>
<dbReference type="EMBL" id="BDGG01000003">
    <property type="protein sequence ID" value="GAU96764.1"/>
    <property type="molecule type" value="Genomic_DNA"/>
</dbReference>
<dbReference type="Proteomes" id="UP000186922">
    <property type="component" value="Unassembled WGS sequence"/>
</dbReference>
<feature type="compositionally biased region" description="Polar residues" evidence="1">
    <location>
        <begin position="312"/>
        <end position="326"/>
    </location>
</feature>
<dbReference type="PANTHER" id="PTHR31532:SF10">
    <property type="entry name" value="BIORIENTATION OF CHROMOSOMES IN CELL DIVISION PROTEIN 1-LIKE 1"/>
    <property type="match status" value="1"/>
</dbReference>
<proteinExistence type="predicted"/>
<feature type="compositionally biased region" description="Polar residues" evidence="1">
    <location>
        <begin position="204"/>
        <end position="218"/>
    </location>
</feature>
<evidence type="ECO:0000313" key="3">
    <source>
        <dbReference type="EMBL" id="GAU96764.1"/>
    </source>
</evidence>
<dbReference type="PANTHER" id="PTHR31532">
    <property type="entry name" value="BIORIENTATION OF CHROMOSOMES IN CELL DIVISION 1 FAMILY MEMBER"/>
    <property type="match status" value="1"/>
</dbReference>
<comment type="caution">
    <text evidence="3">The sequence shown here is derived from an EMBL/GenBank/DDBJ whole genome shotgun (WGS) entry which is preliminary data.</text>
</comment>
<feature type="region of interest" description="Disordered" evidence="1">
    <location>
        <begin position="413"/>
        <end position="607"/>
    </location>
</feature>
<keyword evidence="4" id="KW-1185">Reference proteome</keyword>
<dbReference type="GO" id="GO:0048188">
    <property type="term" value="C:Set1C/COMPASS complex"/>
    <property type="evidence" value="ECO:0007669"/>
    <property type="project" value="TreeGrafter"/>
</dbReference>
<sequence>MDSLACYTSESEPSSSGAFNGFPLEISDNFDIDEAQLVELYKRIPPPHLRAYALTHTKDKVVGDIAQRVKDEGHFDTFRKTWLKDLETKPQFQNLVRRVEMQCDEYLKGLKWTPDMDKTAARENLRKKIASASFVDTGIQGLLQEIHTGRYSNPIPLQRFNEALTSIVGETVQKYIQLGTLDFPRLGKAADNTHFDDFDSCNVSLPRATTPTQVNSTDQPRREIASRNMFRESPDLVEMEISSPETESTMEDGEIRSSTAASADSALDGRPESRAKSTGPHDLPRNTEDFQGALDLLMFSGNGQWGNDFDSDSQIEGSQTESSPPVETSPVRPTLISPTPGTTSSTPPIPPPPAIPKFPLPPPLPSLPPLMPFPPPPLPTSRLKRSVDSSSNSSLSSDSSPAVLIKHIVAMTNTNPSLAQPLSAESIVKKKEEDDDTDETSSAFWRNKWKKAKKSKEKPADEAPPPKKVTSSNTPPKVTSAGLTVSSIPLPAPVSPAESDEKVLPDSKSVEAEVEPEVKTEVVSTDTQPVIKQHTPPPPPAEETIPEVQPTETLVRSEEKVSAEEESLRKQEEKVPEVEGVTSVEADRSSELPGSLSPVGGDTTDAVPSTSCGVLSVLGSAPILLKVEKVERRKSVGTKKVVLVKVPKEKKVQSKTSVNSTTEETVSTFSEVAQVLNVPSVRALSEASQVVMVDSASSRPARNRKSNSRYTEDFVTAPKTLVKVTAAVKMPVRRKLSKSEQGMVEEQPPMMNTPMVLPTSAPIPLVIRSESPAPTSTPSRPIVLTVKKAGTSSNKKQKTTQ</sequence>
<feature type="compositionally biased region" description="Pro residues" evidence="1">
    <location>
        <begin position="347"/>
        <end position="379"/>
    </location>
</feature>
<feature type="domain" description="BOD1/SHG1" evidence="2">
    <location>
        <begin position="65"/>
        <end position="145"/>
    </location>
</feature>
<protein>
    <recommendedName>
        <fullName evidence="2">BOD1/SHG1 domain-containing protein</fullName>
    </recommendedName>
</protein>
<name>A0A1D1V4U4_RAMVA</name>
<dbReference type="AlphaFoldDB" id="A0A1D1V4U4"/>
<feature type="compositionally biased region" description="Low complexity" evidence="1">
    <location>
        <begin position="257"/>
        <end position="266"/>
    </location>
</feature>
<feature type="region of interest" description="Disordered" evidence="1">
    <location>
        <begin position="204"/>
        <end position="401"/>
    </location>
</feature>
<feature type="region of interest" description="Disordered" evidence="1">
    <location>
        <begin position="733"/>
        <end position="801"/>
    </location>
</feature>
<feature type="compositionally biased region" description="Polar residues" evidence="1">
    <location>
        <begin position="469"/>
        <end position="487"/>
    </location>
</feature>
<gene>
    <name evidence="3" type="primary">RvY_08156-1</name>
    <name evidence="3" type="synonym">RvY_08156.1</name>
    <name evidence="3" type="ORF">RvY_08156</name>
</gene>
<feature type="compositionally biased region" description="Basic residues" evidence="1">
    <location>
        <begin position="447"/>
        <end position="456"/>
    </location>
</feature>
<dbReference type="Pfam" id="PF05205">
    <property type="entry name" value="COMPASS-Shg1"/>
    <property type="match status" value="1"/>
</dbReference>
<dbReference type="OrthoDB" id="7605699at2759"/>
<feature type="compositionally biased region" description="Basic and acidic residues" evidence="1">
    <location>
        <begin position="555"/>
        <end position="577"/>
    </location>
</feature>
<evidence type="ECO:0000256" key="1">
    <source>
        <dbReference type="SAM" id="MobiDB-lite"/>
    </source>
</evidence>
<evidence type="ECO:0000313" key="4">
    <source>
        <dbReference type="Proteomes" id="UP000186922"/>
    </source>
</evidence>
<organism evidence="3 4">
    <name type="scientific">Ramazzottius varieornatus</name>
    <name type="common">Water bear</name>
    <name type="synonym">Tardigrade</name>
    <dbReference type="NCBI Taxonomy" id="947166"/>
    <lineage>
        <taxon>Eukaryota</taxon>
        <taxon>Metazoa</taxon>
        <taxon>Ecdysozoa</taxon>
        <taxon>Tardigrada</taxon>
        <taxon>Eutardigrada</taxon>
        <taxon>Parachela</taxon>
        <taxon>Hypsibioidea</taxon>
        <taxon>Ramazzottiidae</taxon>
        <taxon>Ramazzottius</taxon>
    </lineage>
</organism>